<dbReference type="Proteomes" id="UP001055811">
    <property type="component" value="Linkage Group LG09"/>
</dbReference>
<reference evidence="1 2" key="2">
    <citation type="journal article" date="2022" name="Mol. Ecol. Resour.">
        <title>The genomes of chicory, endive, great burdock and yacon provide insights into Asteraceae paleo-polyploidization history and plant inulin production.</title>
        <authorList>
            <person name="Fan W."/>
            <person name="Wang S."/>
            <person name="Wang H."/>
            <person name="Wang A."/>
            <person name="Jiang F."/>
            <person name="Liu H."/>
            <person name="Zhao H."/>
            <person name="Xu D."/>
            <person name="Zhang Y."/>
        </authorList>
    </citation>
    <scope>NUCLEOTIDE SEQUENCE [LARGE SCALE GENOMIC DNA]</scope>
    <source>
        <strain evidence="2">cv. Punajuju</strain>
        <tissue evidence="1">Leaves</tissue>
    </source>
</reference>
<evidence type="ECO:0000313" key="2">
    <source>
        <dbReference type="Proteomes" id="UP001055811"/>
    </source>
</evidence>
<organism evidence="1 2">
    <name type="scientific">Cichorium intybus</name>
    <name type="common">Chicory</name>
    <dbReference type="NCBI Taxonomy" id="13427"/>
    <lineage>
        <taxon>Eukaryota</taxon>
        <taxon>Viridiplantae</taxon>
        <taxon>Streptophyta</taxon>
        <taxon>Embryophyta</taxon>
        <taxon>Tracheophyta</taxon>
        <taxon>Spermatophyta</taxon>
        <taxon>Magnoliopsida</taxon>
        <taxon>eudicotyledons</taxon>
        <taxon>Gunneridae</taxon>
        <taxon>Pentapetalae</taxon>
        <taxon>asterids</taxon>
        <taxon>campanulids</taxon>
        <taxon>Asterales</taxon>
        <taxon>Asteraceae</taxon>
        <taxon>Cichorioideae</taxon>
        <taxon>Cichorieae</taxon>
        <taxon>Cichoriinae</taxon>
        <taxon>Cichorium</taxon>
    </lineage>
</organism>
<comment type="caution">
    <text evidence="1">The sequence shown here is derived from an EMBL/GenBank/DDBJ whole genome shotgun (WGS) entry which is preliminary data.</text>
</comment>
<name>A0ACB8YTB8_CICIN</name>
<reference evidence="2" key="1">
    <citation type="journal article" date="2022" name="Mol. Ecol. Resour.">
        <title>The genomes of chicory, endive, great burdock and yacon provide insights into Asteraceae palaeo-polyploidization history and plant inulin production.</title>
        <authorList>
            <person name="Fan W."/>
            <person name="Wang S."/>
            <person name="Wang H."/>
            <person name="Wang A."/>
            <person name="Jiang F."/>
            <person name="Liu H."/>
            <person name="Zhao H."/>
            <person name="Xu D."/>
            <person name="Zhang Y."/>
        </authorList>
    </citation>
    <scope>NUCLEOTIDE SEQUENCE [LARGE SCALE GENOMIC DNA]</scope>
    <source>
        <strain evidence="2">cv. Punajuju</strain>
    </source>
</reference>
<protein>
    <submittedName>
        <fullName evidence="1">Uncharacterized protein</fullName>
    </submittedName>
</protein>
<gene>
    <name evidence="1" type="ORF">L2E82_46925</name>
</gene>
<evidence type="ECO:0000313" key="1">
    <source>
        <dbReference type="EMBL" id="KAI3688979.1"/>
    </source>
</evidence>
<proteinExistence type="predicted"/>
<dbReference type="EMBL" id="CM042017">
    <property type="protein sequence ID" value="KAI3688979.1"/>
    <property type="molecule type" value="Genomic_DNA"/>
</dbReference>
<sequence>MGINTKGTKWQKPLKSLSSSCTSPSLFFLYVSLSPSTPGMAMPEHHQFNNYLQQQHQQQQQSKPFRDIFNNMEGQISPPINYINADQAHHPPYIPQFHVVGFAPGTDVSDGGFDLQRNYDLESRKKRPNEQEFFENNNTNSQISSIDFLQPRSVSTGLGLSLDNGRLTSSGESPFVAGLMGDEIERELRRQDAEIDRFMKIQADRLRQTVLEKVQANHLQIISHVEDKFIKKLHEKEAEIETINRKNMELESQVEHLAMEAATWQQRAKYNENMANTLKFNLQQVYTQGRDSKEGCGDSEVDDTASCCNGRAIDFHLLCKGNNGMREMMTCKVCGVNEVCMLLLPCKHLCLCKDCESKVSLCPLCQCSKYIGMEVYM</sequence>
<keyword evidence="2" id="KW-1185">Reference proteome</keyword>
<accession>A0ACB8YTB8</accession>